<dbReference type="NCBIfam" id="NF041045">
    <property type="entry name" value="RsbA_anti_sig"/>
    <property type="match status" value="1"/>
</dbReference>
<dbReference type="CDD" id="cd16936">
    <property type="entry name" value="HATPase_RsbW-like"/>
    <property type="match status" value="1"/>
</dbReference>
<dbReference type="InterPro" id="IPR036890">
    <property type="entry name" value="HATPase_C_sf"/>
</dbReference>
<evidence type="ECO:0000256" key="1">
    <source>
        <dbReference type="ARBA" id="ARBA00022527"/>
    </source>
</evidence>
<evidence type="ECO:0000313" key="5">
    <source>
        <dbReference type="Proteomes" id="UP000576393"/>
    </source>
</evidence>
<reference evidence="4 5" key="1">
    <citation type="submission" date="2020-07" db="EMBL/GenBank/DDBJ databases">
        <title>Sequencing the genomes of 1000 actinobacteria strains.</title>
        <authorList>
            <person name="Klenk H.-P."/>
        </authorList>
    </citation>
    <scope>NUCLEOTIDE SEQUENCE [LARGE SCALE GENOMIC DNA]</scope>
    <source>
        <strain evidence="4 5">DSM 45763</strain>
    </source>
</reference>
<keyword evidence="1" id="KW-0723">Serine/threonine-protein kinase</keyword>
<dbReference type="Pfam" id="PF14417">
    <property type="entry name" value="MEDS"/>
    <property type="match status" value="1"/>
</dbReference>
<accession>A0A852UXN0</accession>
<evidence type="ECO:0000259" key="2">
    <source>
        <dbReference type="Pfam" id="PF13581"/>
    </source>
</evidence>
<gene>
    <name evidence="4" type="ORF">HDA43_002535</name>
</gene>
<sequence>MDVAGTHTLTRAAKASGLRHELYPYSGEAQFLSGALSFIEEALAADEVVLVSVPERRERALRAALPAPDPRVVFMDTSGLGRNPARLIPAWQRWTAEWAGKGRPVRGIGEAGWDGRSAAEITELRYHEWLLNVAFTASPAWWLLCPCDTAAIGAGTLREIARCHPFMFQEGVHRGHAAYTAEPFAWDELEPAPGPLEEFSYGRGDLAAVRDVVAARAAPHGLRGERLRETLVAVTEAATNSVVHGGGHGTLRVWAWRGTFVCEFRDEGVMTDPMAGRRLPEARSLGGRGLWLIHQLCDLVQIRSAPGAGTVVRLHIDLDPS</sequence>
<dbReference type="PANTHER" id="PTHR35526:SF3">
    <property type="entry name" value="ANTI-SIGMA-F FACTOR RSBW"/>
    <property type="match status" value="1"/>
</dbReference>
<name>A0A852UXN0_9ACTN</name>
<dbReference type="AlphaFoldDB" id="A0A852UXN0"/>
<organism evidence="4 5">
    <name type="scientific">Streptosporangium sandarakinum</name>
    <dbReference type="NCBI Taxonomy" id="1260955"/>
    <lineage>
        <taxon>Bacteria</taxon>
        <taxon>Bacillati</taxon>
        <taxon>Actinomycetota</taxon>
        <taxon>Actinomycetes</taxon>
        <taxon>Streptosporangiales</taxon>
        <taxon>Streptosporangiaceae</taxon>
        <taxon>Streptosporangium</taxon>
    </lineage>
</organism>
<dbReference type="SUPFAM" id="SSF55874">
    <property type="entry name" value="ATPase domain of HSP90 chaperone/DNA topoisomerase II/histidine kinase"/>
    <property type="match status" value="1"/>
</dbReference>
<keyword evidence="1" id="KW-0418">Kinase</keyword>
<dbReference type="InterPro" id="IPR047718">
    <property type="entry name" value="RsbA-like_anti_sig"/>
</dbReference>
<dbReference type="GO" id="GO:0004674">
    <property type="term" value="F:protein serine/threonine kinase activity"/>
    <property type="evidence" value="ECO:0007669"/>
    <property type="project" value="UniProtKB-KW"/>
</dbReference>
<proteinExistence type="predicted"/>
<dbReference type="RefSeq" id="WP_179820074.1">
    <property type="nucleotide sequence ID" value="NZ_JACCCO010000001.1"/>
</dbReference>
<keyword evidence="1" id="KW-0808">Transferase</keyword>
<dbReference type="InterPro" id="IPR050267">
    <property type="entry name" value="Anti-sigma-factor_SerPK"/>
</dbReference>
<feature type="domain" description="Histidine kinase/HSP90-like ATPase" evidence="2">
    <location>
        <begin position="205"/>
        <end position="314"/>
    </location>
</feature>
<feature type="domain" description="MEDS" evidence="3">
    <location>
        <begin position="19"/>
        <end position="165"/>
    </location>
</feature>
<evidence type="ECO:0000259" key="3">
    <source>
        <dbReference type="Pfam" id="PF14417"/>
    </source>
</evidence>
<dbReference type="InterPro" id="IPR003594">
    <property type="entry name" value="HATPase_dom"/>
</dbReference>
<dbReference type="EMBL" id="JACCCO010000001">
    <property type="protein sequence ID" value="NYF40376.1"/>
    <property type="molecule type" value="Genomic_DNA"/>
</dbReference>
<dbReference type="Proteomes" id="UP000576393">
    <property type="component" value="Unassembled WGS sequence"/>
</dbReference>
<protein>
    <submittedName>
        <fullName evidence="4">Anti-sigma regulatory factor (Ser/Thr protein kinase)</fullName>
    </submittedName>
</protein>
<dbReference type="InterPro" id="IPR025847">
    <property type="entry name" value="MEDS_domain"/>
</dbReference>
<dbReference type="Gene3D" id="3.30.565.10">
    <property type="entry name" value="Histidine kinase-like ATPase, C-terminal domain"/>
    <property type="match status" value="1"/>
</dbReference>
<evidence type="ECO:0000313" key="4">
    <source>
        <dbReference type="EMBL" id="NYF40376.1"/>
    </source>
</evidence>
<keyword evidence="5" id="KW-1185">Reference proteome</keyword>
<comment type="caution">
    <text evidence="4">The sequence shown here is derived from an EMBL/GenBank/DDBJ whole genome shotgun (WGS) entry which is preliminary data.</text>
</comment>
<dbReference type="Pfam" id="PF13581">
    <property type="entry name" value="HATPase_c_2"/>
    <property type="match status" value="1"/>
</dbReference>
<dbReference type="PANTHER" id="PTHR35526">
    <property type="entry name" value="ANTI-SIGMA-F FACTOR RSBW-RELATED"/>
    <property type="match status" value="1"/>
</dbReference>